<dbReference type="RefSeq" id="WP_236986833.1">
    <property type="nucleotide sequence ID" value="NZ_AP023086.1"/>
</dbReference>
<accession>A0AAN1WGU9</accession>
<evidence type="ECO:0000256" key="2">
    <source>
        <dbReference type="SAM" id="SignalP"/>
    </source>
</evidence>
<evidence type="ECO:0000313" key="4">
    <source>
        <dbReference type="Proteomes" id="UP001320119"/>
    </source>
</evidence>
<sequence>MTIKTFKRSKKAALILMVPATTFTLASCVKHPDDEPALVYQTPEQCAQSGLSTQEQCEADYQQALALHPQTAPKYANKAECEADFGVGGCETAPQQSAQGGSFFMPLMMGYLAGQMFNRSGNQFTGNGPQAGDNKTGTKTTAGNGATQTRSNVASQPLYKSGDDRATYRTANNTAVSRTTGPVKVNPSRIKPQAGRLVPRGGFGKQASFRANSFGG</sequence>
<feature type="compositionally biased region" description="Low complexity" evidence="1">
    <location>
        <begin position="134"/>
        <end position="147"/>
    </location>
</feature>
<feature type="region of interest" description="Disordered" evidence="1">
    <location>
        <begin position="178"/>
        <end position="216"/>
    </location>
</feature>
<proteinExistence type="predicted"/>
<dbReference type="InterPro" id="IPR009576">
    <property type="entry name" value="Biofilm_formation_YgiB"/>
</dbReference>
<keyword evidence="2" id="KW-0732">Signal</keyword>
<protein>
    <recommendedName>
        <fullName evidence="5">DUF1190 domain-containing protein</fullName>
    </recommendedName>
</protein>
<evidence type="ECO:0000256" key="1">
    <source>
        <dbReference type="SAM" id="MobiDB-lite"/>
    </source>
</evidence>
<dbReference type="KEGG" id="marq:MARGE09_P1561"/>
<dbReference type="EMBL" id="AP023086">
    <property type="protein sequence ID" value="BCD97360.1"/>
    <property type="molecule type" value="Genomic_DNA"/>
</dbReference>
<feature type="signal peptide" evidence="2">
    <location>
        <begin position="1"/>
        <end position="26"/>
    </location>
</feature>
<name>A0AAN1WGU9_9GAMM</name>
<gene>
    <name evidence="3" type="ORF">MARGE09_P1561</name>
</gene>
<keyword evidence="4" id="KW-1185">Reference proteome</keyword>
<dbReference type="Pfam" id="PF06693">
    <property type="entry name" value="DUF1190"/>
    <property type="match status" value="1"/>
</dbReference>
<reference evidence="3 4" key="1">
    <citation type="journal article" date="2022" name="IScience">
        <title>An ultrasensitive nanofiber-based assay for enzymatic hydrolysis and deep-sea microbial degradation of cellulose.</title>
        <authorList>
            <person name="Tsudome M."/>
            <person name="Tachioka M."/>
            <person name="Miyazaki M."/>
            <person name="Uchimura K."/>
            <person name="Tsuda M."/>
            <person name="Takaki Y."/>
            <person name="Deguchi S."/>
        </authorList>
    </citation>
    <scope>NUCLEOTIDE SEQUENCE [LARGE SCALE GENOMIC DNA]</scope>
    <source>
        <strain evidence="3 4">GE09</strain>
    </source>
</reference>
<dbReference type="AlphaFoldDB" id="A0AAN1WGU9"/>
<evidence type="ECO:0000313" key="3">
    <source>
        <dbReference type="EMBL" id="BCD97360.1"/>
    </source>
</evidence>
<dbReference type="PROSITE" id="PS51257">
    <property type="entry name" value="PROKAR_LIPOPROTEIN"/>
    <property type="match status" value="1"/>
</dbReference>
<dbReference type="Proteomes" id="UP001320119">
    <property type="component" value="Chromosome"/>
</dbReference>
<organism evidence="3 4">
    <name type="scientific">Marinagarivorans cellulosilyticus</name>
    <dbReference type="NCBI Taxonomy" id="2721545"/>
    <lineage>
        <taxon>Bacteria</taxon>
        <taxon>Pseudomonadati</taxon>
        <taxon>Pseudomonadota</taxon>
        <taxon>Gammaproteobacteria</taxon>
        <taxon>Cellvibrionales</taxon>
        <taxon>Cellvibrionaceae</taxon>
        <taxon>Marinagarivorans</taxon>
    </lineage>
</organism>
<feature type="chain" id="PRO_5042819322" description="DUF1190 domain-containing protein" evidence="2">
    <location>
        <begin position="27"/>
        <end position="216"/>
    </location>
</feature>
<feature type="region of interest" description="Disordered" evidence="1">
    <location>
        <begin position="123"/>
        <end position="151"/>
    </location>
</feature>
<evidence type="ECO:0008006" key="5">
    <source>
        <dbReference type="Google" id="ProtNLM"/>
    </source>
</evidence>